<dbReference type="Proteomes" id="UP000694522">
    <property type="component" value="Unplaced"/>
</dbReference>
<sequence>MKTPPFCLVSKKHPAPPYPAYCSLARGFPEMLTAEHELPSCLQQSLPISDQIRRDPNRAQSVGKQKEHQGYTGLSFVNPLGSLHWEAKKATNTQLSPQVQK</sequence>
<organism evidence="2 3">
    <name type="scientific">Amazona collaria</name>
    <name type="common">yellow-billed parrot</name>
    <dbReference type="NCBI Taxonomy" id="241587"/>
    <lineage>
        <taxon>Eukaryota</taxon>
        <taxon>Metazoa</taxon>
        <taxon>Chordata</taxon>
        <taxon>Craniata</taxon>
        <taxon>Vertebrata</taxon>
        <taxon>Euteleostomi</taxon>
        <taxon>Archelosauria</taxon>
        <taxon>Archosauria</taxon>
        <taxon>Dinosauria</taxon>
        <taxon>Saurischia</taxon>
        <taxon>Theropoda</taxon>
        <taxon>Coelurosauria</taxon>
        <taxon>Aves</taxon>
        <taxon>Neognathae</taxon>
        <taxon>Neoaves</taxon>
        <taxon>Telluraves</taxon>
        <taxon>Australaves</taxon>
        <taxon>Psittaciformes</taxon>
        <taxon>Psittacidae</taxon>
        <taxon>Amazona</taxon>
    </lineage>
</organism>
<evidence type="ECO:0000313" key="3">
    <source>
        <dbReference type="Proteomes" id="UP000694522"/>
    </source>
</evidence>
<evidence type="ECO:0000256" key="1">
    <source>
        <dbReference type="SAM" id="MobiDB-lite"/>
    </source>
</evidence>
<accession>A0A8B9IZZ4</accession>
<name>A0A8B9IZZ4_9PSIT</name>
<reference evidence="2" key="2">
    <citation type="submission" date="2025-09" db="UniProtKB">
        <authorList>
            <consortium name="Ensembl"/>
        </authorList>
    </citation>
    <scope>IDENTIFICATION</scope>
</reference>
<keyword evidence="3" id="KW-1185">Reference proteome</keyword>
<evidence type="ECO:0000313" key="2">
    <source>
        <dbReference type="Ensembl" id="ENSACOP00000018582.1"/>
    </source>
</evidence>
<dbReference type="Ensembl" id="ENSACOT00000019249.1">
    <property type="protein sequence ID" value="ENSACOP00000018582.1"/>
    <property type="gene ID" value="ENSACOG00000012809.1"/>
</dbReference>
<proteinExistence type="predicted"/>
<feature type="region of interest" description="Disordered" evidence="1">
    <location>
        <begin position="48"/>
        <end position="70"/>
    </location>
</feature>
<dbReference type="AlphaFoldDB" id="A0A8B9IZZ4"/>
<protein>
    <submittedName>
        <fullName evidence="2">Uncharacterized protein</fullName>
    </submittedName>
</protein>
<reference evidence="2" key="1">
    <citation type="submission" date="2025-08" db="UniProtKB">
        <authorList>
            <consortium name="Ensembl"/>
        </authorList>
    </citation>
    <scope>IDENTIFICATION</scope>
</reference>